<organism evidence="1 2">
    <name type="scientific">Glossina palpalis gambiensis</name>
    <dbReference type="NCBI Taxonomy" id="67801"/>
    <lineage>
        <taxon>Eukaryota</taxon>
        <taxon>Metazoa</taxon>
        <taxon>Ecdysozoa</taxon>
        <taxon>Arthropoda</taxon>
        <taxon>Hexapoda</taxon>
        <taxon>Insecta</taxon>
        <taxon>Pterygota</taxon>
        <taxon>Neoptera</taxon>
        <taxon>Endopterygota</taxon>
        <taxon>Diptera</taxon>
        <taxon>Brachycera</taxon>
        <taxon>Muscomorpha</taxon>
        <taxon>Hippoboscoidea</taxon>
        <taxon>Glossinidae</taxon>
        <taxon>Glossina</taxon>
    </lineage>
</organism>
<dbReference type="AlphaFoldDB" id="A0A1B0BD78"/>
<reference evidence="1" key="2">
    <citation type="submission" date="2020-05" db="UniProtKB">
        <authorList>
            <consortium name="EnsemblMetazoa"/>
        </authorList>
    </citation>
    <scope>IDENTIFICATION</scope>
    <source>
        <strain evidence="1">IAEA</strain>
    </source>
</reference>
<dbReference type="VEuPathDB" id="VectorBase:GPPI026352"/>
<name>A0A1B0BD78_9MUSC</name>
<accession>A0A1B0BD78</accession>
<reference evidence="2" key="1">
    <citation type="submission" date="2015-01" db="EMBL/GenBank/DDBJ databases">
        <authorList>
            <person name="Aksoy S."/>
            <person name="Warren W."/>
            <person name="Wilson R.K."/>
        </authorList>
    </citation>
    <scope>NUCLEOTIDE SEQUENCE [LARGE SCALE GENOMIC DNA]</scope>
    <source>
        <strain evidence="2">IAEA</strain>
    </source>
</reference>
<dbReference type="EMBL" id="JXJN01012367">
    <property type="status" value="NOT_ANNOTATED_CDS"/>
    <property type="molecule type" value="Genomic_DNA"/>
</dbReference>
<sequence>MVEVMKMKLKAELKLSTSIPVSDFSRQDKPLSKRIPPTSELLLERILAKAASESIWRSKGHDKVVQKTVILFCSSDS</sequence>
<protein>
    <submittedName>
        <fullName evidence="1">Uncharacterized protein</fullName>
    </submittedName>
</protein>
<evidence type="ECO:0000313" key="1">
    <source>
        <dbReference type="EnsemblMetazoa" id="GPPI026352-PA"/>
    </source>
</evidence>
<proteinExistence type="predicted"/>
<dbReference type="EnsemblMetazoa" id="GPPI026352-RA">
    <property type="protein sequence ID" value="GPPI026352-PA"/>
    <property type="gene ID" value="GPPI026352"/>
</dbReference>
<evidence type="ECO:0000313" key="2">
    <source>
        <dbReference type="Proteomes" id="UP000092460"/>
    </source>
</evidence>
<keyword evidence="2" id="KW-1185">Reference proteome</keyword>
<dbReference type="Proteomes" id="UP000092460">
    <property type="component" value="Unassembled WGS sequence"/>
</dbReference>